<feature type="signal peptide" evidence="1">
    <location>
        <begin position="1"/>
        <end position="24"/>
    </location>
</feature>
<organism evidence="3 4">
    <name type="scientific">Rhodococcus cercidiphylli</name>
    <dbReference type="NCBI Taxonomy" id="489916"/>
    <lineage>
        <taxon>Bacteria</taxon>
        <taxon>Bacillati</taxon>
        <taxon>Actinomycetota</taxon>
        <taxon>Actinomycetes</taxon>
        <taxon>Mycobacteriales</taxon>
        <taxon>Nocardiaceae</taxon>
        <taxon>Rhodococcus</taxon>
    </lineage>
</organism>
<keyword evidence="4" id="KW-1185">Reference proteome</keyword>
<keyword evidence="1" id="KW-0732">Signal</keyword>
<dbReference type="RefSeq" id="WP_317548834.1">
    <property type="nucleotide sequence ID" value="NZ_JAWLKE010000006.1"/>
</dbReference>
<dbReference type="Pfam" id="PF13349">
    <property type="entry name" value="DUF4097"/>
    <property type="match status" value="1"/>
</dbReference>
<dbReference type="InterPro" id="IPR025164">
    <property type="entry name" value="Toastrack_DUF4097"/>
</dbReference>
<name>A0ABU4B0T3_9NOCA</name>
<proteinExistence type="predicted"/>
<evidence type="ECO:0000313" key="3">
    <source>
        <dbReference type="EMBL" id="MDV6232087.1"/>
    </source>
</evidence>
<protein>
    <submittedName>
        <fullName evidence="3">DUF4097 family beta strand repeat-containing protein</fullName>
    </submittedName>
</protein>
<accession>A0ABU4B0T3</accession>
<dbReference type="Proteomes" id="UP001185899">
    <property type="component" value="Unassembled WGS sequence"/>
</dbReference>
<reference evidence="3 4" key="1">
    <citation type="submission" date="2023-10" db="EMBL/GenBank/DDBJ databases">
        <title>Development of a sustainable strategy for remediation of hydrocarbon-contaminated territories based on the waste exchange concept.</title>
        <authorList>
            <person name="Krivoruchko A."/>
        </authorList>
    </citation>
    <scope>NUCLEOTIDE SEQUENCE [LARGE SCALE GENOMIC DNA]</scope>
    <source>
        <strain evidence="3 4">IEGM 1322</strain>
    </source>
</reference>
<dbReference type="EMBL" id="JAWLKE010000006">
    <property type="protein sequence ID" value="MDV6232087.1"/>
    <property type="molecule type" value="Genomic_DNA"/>
</dbReference>
<sequence>MKKVLWRTVVAVSVAVVVVGTAGAATTATLAVGFTTPKMQSFDYSADTTIAGNNLSVTTRFAKVSVSMSPDSELHVRADGSYRGDTPTVDISEDGSTIAVECSYRKRGSCDIGLELRVPAGSILDIDAAAGDVELSDVDAQASVSTSAGSVTARGSAGRLDITTGFGDVDITDAAVSTVEVDTTFGRVALDSRVPPDSVRVQNMQGDSTIELPAADFYDVEATSEKGDVDIDVVDDPNSLRSVSITSEEGQISVQRR</sequence>
<evidence type="ECO:0000313" key="4">
    <source>
        <dbReference type="Proteomes" id="UP001185899"/>
    </source>
</evidence>
<feature type="chain" id="PRO_5046315337" evidence="1">
    <location>
        <begin position="25"/>
        <end position="257"/>
    </location>
</feature>
<gene>
    <name evidence="3" type="ORF">R3P95_16160</name>
</gene>
<evidence type="ECO:0000256" key="1">
    <source>
        <dbReference type="SAM" id="SignalP"/>
    </source>
</evidence>
<comment type="caution">
    <text evidence="3">The sequence shown here is derived from an EMBL/GenBank/DDBJ whole genome shotgun (WGS) entry which is preliminary data.</text>
</comment>
<evidence type="ECO:0000259" key="2">
    <source>
        <dbReference type="Pfam" id="PF13349"/>
    </source>
</evidence>
<feature type="domain" description="DUF4097" evidence="2">
    <location>
        <begin position="124"/>
        <end position="246"/>
    </location>
</feature>